<evidence type="ECO:0000313" key="3">
    <source>
        <dbReference type="Proteomes" id="UP000321046"/>
    </source>
</evidence>
<feature type="signal peptide" evidence="1">
    <location>
        <begin position="1"/>
        <end position="23"/>
    </location>
</feature>
<gene>
    <name evidence="2" type="ORF">FRC96_08345</name>
</gene>
<reference evidence="2 3" key="1">
    <citation type="submission" date="2019-08" db="EMBL/GenBank/DDBJ databases">
        <title>Bradymonadales sp. TMQ2.</title>
        <authorList>
            <person name="Liang Q."/>
        </authorList>
    </citation>
    <scope>NUCLEOTIDE SEQUENCE [LARGE SCALE GENOMIC DNA]</scope>
    <source>
        <strain evidence="2 3">TMQ2</strain>
    </source>
</reference>
<dbReference type="EMBL" id="VOSL01000041">
    <property type="protein sequence ID" value="TXD37374.1"/>
    <property type="molecule type" value="Genomic_DNA"/>
</dbReference>
<feature type="chain" id="PRO_5022859246" evidence="1">
    <location>
        <begin position="24"/>
        <end position="335"/>
    </location>
</feature>
<keyword evidence="1" id="KW-0732">Signal</keyword>
<organism evidence="2 3">
    <name type="scientific">Lujinxingia vulgaris</name>
    <dbReference type="NCBI Taxonomy" id="2600176"/>
    <lineage>
        <taxon>Bacteria</taxon>
        <taxon>Deltaproteobacteria</taxon>
        <taxon>Bradymonadales</taxon>
        <taxon>Lujinxingiaceae</taxon>
        <taxon>Lujinxingia</taxon>
    </lineage>
</organism>
<sequence length="335" mass="36075">MRSSLFALSLLATLTLSASPALASPWTLPADELVVGFDYTFQRATREFLIDGRPIQAYPLNGRYFGNNLRTHARYGFTDRFELGADVDFRQVAYLADALLLNDPEPGDTAGELTDQIRNFNTSAFGVADVYLHARYNLVRGAVFITSESSAKLPTGYDEPTGTFVTDEAGNTRIGGQATLGDAQSDLTQSLLLGTYIAPLNTFVRLDAGLRYRFGSPGNQALAGVRAGTFINDNVVLLAGLRGIHTITEGEVIGQTYVTGSPQTPANQLSPDDIEVLDLRLDRSALTADAGLIIRVAGFELLANYGYTFWGRNTAASHSFSLGTIFALPDATAAR</sequence>
<name>A0A5C6XJD8_9DELT</name>
<dbReference type="AlphaFoldDB" id="A0A5C6XJD8"/>
<dbReference type="OrthoDB" id="5523045at2"/>
<accession>A0A5C6XJD8</accession>
<evidence type="ECO:0000313" key="2">
    <source>
        <dbReference type="EMBL" id="TXD37374.1"/>
    </source>
</evidence>
<comment type="caution">
    <text evidence="2">The sequence shown here is derived from an EMBL/GenBank/DDBJ whole genome shotgun (WGS) entry which is preliminary data.</text>
</comment>
<proteinExistence type="predicted"/>
<dbReference type="Proteomes" id="UP000321046">
    <property type="component" value="Unassembled WGS sequence"/>
</dbReference>
<protein>
    <submittedName>
        <fullName evidence="2">Uncharacterized protein</fullName>
    </submittedName>
</protein>
<evidence type="ECO:0000256" key="1">
    <source>
        <dbReference type="SAM" id="SignalP"/>
    </source>
</evidence>
<dbReference type="RefSeq" id="WP_146974045.1">
    <property type="nucleotide sequence ID" value="NZ_VOSL01000041.1"/>
</dbReference>